<keyword evidence="1" id="KW-0378">Hydrolase</keyword>
<reference evidence="3" key="1">
    <citation type="submission" date="2018-05" db="EMBL/GenBank/DDBJ databases">
        <authorList>
            <person name="Lanie J.A."/>
            <person name="Ng W.-L."/>
            <person name="Kazmierczak K.M."/>
            <person name="Andrzejewski T.M."/>
            <person name="Davidsen T.M."/>
            <person name="Wayne K.J."/>
            <person name="Tettelin H."/>
            <person name="Glass J.I."/>
            <person name="Rusch D."/>
            <person name="Podicherti R."/>
            <person name="Tsui H.-C.T."/>
            <person name="Winkler M.E."/>
        </authorList>
    </citation>
    <scope>NUCLEOTIDE SEQUENCE</scope>
</reference>
<dbReference type="AlphaFoldDB" id="A0A381UZ88"/>
<gene>
    <name evidence="3" type="ORF">METZ01_LOCUS85147</name>
</gene>
<dbReference type="InterPro" id="IPR005181">
    <property type="entry name" value="SASA"/>
</dbReference>
<organism evidence="3">
    <name type="scientific">marine metagenome</name>
    <dbReference type="NCBI Taxonomy" id="408172"/>
    <lineage>
        <taxon>unclassified sequences</taxon>
        <taxon>metagenomes</taxon>
        <taxon>ecological metagenomes</taxon>
    </lineage>
</organism>
<proteinExistence type="predicted"/>
<dbReference type="Pfam" id="PF03629">
    <property type="entry name" value="SASA"/>
    <property type="match status" value="2"/>
</dbReference>
<evidence type="ECO:0000259" key="2">
    <source>
        <dbReference type="Pfam" id="PF03629"/>
    </source>
</evidence>
<protein>
    <recommendedName>
        <fullName evidence="2">Sialate O-acetylesterase domain-containing protein</fullName>
    </recommendedName>
</protein>
<dbReference type="Gene3D" id="3.40.50.1110">
    <property type="entry name" value="SGNH hydrolase"/>
    <property type="match status" value="2"/>
</dbReference>
<dbReference type="PANTHER" id="PTHR31988">
    <property type="entry name" value="ESTERASE, PUTATIVE (DUF303)-RELATED"/>
    <property type="match status" value="1"/>
</dbReference>
<evidence type="ECO:0000313" key="3">
    <source>
        <dbReference type="EMBL" id="SVA32293.1"/>
    </source>
</evidence>
<sequence>MTRSKHPTIVLLFLWTLVLSLQAQQNNDDETLRVFIFAGQSNMVGSDSKVKDIKRFPPFEGLGAPQSKVLFSYCIGRQNKMRSNGWVALEHVNNVVGPELSFARKVTQHIKAPIAIIKCAAGGTHLGGDWNPDEPIGFKMYPLTLDLIKSSLADLDKRGIKYRIEGFMWHQGENDMFEKDYMPSYGENLKNFLAKCRRDLGAPKLKFYIGELCTKTIWGMDLRPRMYAISLGQRSVTGVDPRAEYIPTSQVGVEIGGGVGLHYHYGTLGQLQHGENYATAYLRTIGVDSSRSRPLKVWPYKKGSKVKLFVLAGHRNMEGERAFAQELKTLEGKAALLKDNPKIAYKYNLGGGYKTSNGWEPLGLTGYYDTFGPELSFSQTLEEEVSGNIAIAKFTHSGSQIIDWTPEGSMAKSRHIYPEFIDFIKESVQELEAKGHEVELIGIFYHLGENDMSFHPYRKQAAERLQAIIAQSRKDLERPALKWYVSQQPPTDDKSVNNIDVVANIAMAAAADPTLIHLKAFNLPSQEKKLVISTAGMVELGEFIAKSYLGYQ</sequence>
<accession>A0A381UZ88</accession>
<feature type="domain" description="Sialate O-acetylesterase" evidence="2">
    <location>
        <begin position="32"/>
        <end position="282"/>
    </location>
</feature>
<name>A0A381UZ88_9ZZZZ</name>
<dbReference type="InterPro" id="IPR052940">
    <property type="entry name" value="Carb_Esterase_6"/>
</dbReference>
<feature type="domain" description="Sialate O-acetylesterase" evidence="2">
    <location>
        <begin position="306"/>
        <end position="549"/>
    </location>
</feature>
<dbReference type="InterPro" id="IPR036514">
    <property type="entry name" value="SGNH_hydro_sf"/>
</dbReference>
<evidence type="ECO:0000256" key="1">
    <source>
        <dbReference type="ARBA" id="ARBA00022801"/>
    </source>
</evidence>
<dbReference type="GO" id="GO:0016787">
    <property type="term" value="F:hydrolase activity"/>
    <property type="evidence" value="ECO:0007669"/>
    <property type="project" value="UniProtKB-KW"/>
</dbReference>
<dbReference type="SUPFAM" id="SSF52266">
    <property type="entry name" value="SGNH hydrolase"/>
    <property type="match status" value="2"/>
</dbReference>
<dbReference type="EMBL" id="UINC01007254">
    <property type="protein sequence ID" value="SVA32293.1"/>
    <property type="molecule type" value="Genomic_DNA"/>
</dbReference>
<dbReference type="PANTHER" id="PTHR31988:SF19">
    <property type="entry name" value="9-O-ACETYL-N-ACETYLNEURAMINIC ACID DEACETYLASE-RELATED"/>
    <property type="match status" value="1"/>
</dbReference>